<dbReference type="GO" id="GO:0046872">
    <property type="term" value="F:metal ion binding"/>
    <property type="evidence" value="ECO:0007669"/>
    <property type="project" value="UniProtKB-KW"/>
</dbReference>
<comment type="similarity">
    <text evidence="5 13">Belongs to the RNase HII family.</text>
</comment>
<evidence type="ECO:0000256" key="10">
    <source>
        <dbReference type="ARBA" id="ARBA00022801"/>
    </source>
</evidence>
<dbReference type="Pfam" id="PF01351">
    <property type="entry name" value="RNase_HII"/>
    <property type="match status" value="1"/>
</dbReference>
<evidence type="ECO:0000313" key="16">
    <source>
        <dbReference type="Proteomes" id="UP000490386"/>
    </source>
</evidence>
<keyword evidence="16" id="KW-1185">Reference proteome</keyword>
<dbReference type="GO" id="GO:0006298">
    <property type="term" value="P:mismatch repair"/>
    <property type="evidence" value="ECO:0007669"/>
    <property type="project" value="TreeGrafter"/>
</dbReference>
<comment type="cofactor">
    <cofactor evidence="12">
        <name>Mn(2+)</name>
        <dbReference type="ChEBI" id="CHEBI:29035"/>
    </cofactor>
    <cofactor evidence="12">
        <name>Mg(2+)</name>
        <dbReference type="ChEBI" id="CHEBI:18420"/>
    </cofactor>
    <text evidence="12">Manganese or magnesium. Binds 1 divalent metal ion per monomer in the absence of substrate. May bind a second metal ion after substrate binding.</text>
</comment>
<dbReference type="Proteomes" id="UP000490386">
    <property type="component" value="Unassembled WGS sequence"/>
</dbReference>
<protein>
    <recommendedName>
        <fullName evidence="13">Ribonuclease</fullName>
        <ecNumber evidence="13">3.1.26.4</ecNumber>
    </recommendedName>
</protein>
<proteinExistence type="inferred from homology"/>
<dbReference type="AlphaFoldDB" id="A0A7J5AY55"/>
<keyword evidence="7 12" id="KW-0540">Nuclease</keyword>
<evidence type="ECO:0000256" key="9">
    <source>
        <dbReference type="ARBA" id="ARBA00022759"/>
    </source>
</evidence>
<dbReference type="InterPro" id="IPR022898">
    <property type="entry name" value="RNase_HII"/>
</dbReference>
<keyword evidence="10 12" id="KW-0378">Hydrolase</keyword>
<dbReference type="GO" id="GO:0032299">
    <property type="term" value="C:ribonuclease H2 complex"/>
    <property type="evidence" value="ECO:0007669"/>
    <property type="project" value="TreeGrafter"/>
</dbReference>
<comment type="subcellular location">
    <subcellularLocation>
        <location evidence="4">Cytoplasm</location>
    </subcellularLocation>
</comment>
<evidence type="ECO:0000256" key="4">
    <source>
        <dbReference type="ARBA" id="ARBA00004496"/>
    </source>
</evidence>
<dbReference type="GO" id="GO:0043137">
    <property type="term" value="P:DNA replication, removal of RNA primer"/>
    <property type="evidence" value="ECO:0007669"/>
    <property type="project" value="TreeGrafter"/>
</dbReference>
<gene>
    <name evidence="15" type="ORF">F8O03_15410</name>
</gene>
<dbReference type="GO" id="GO:0004523">
    <property type="term" value="F:RNA-DNA hybrid ribonuclease activity"/>
    <property type="evidence" value="ECO:0007669"/>
    <property type="project" value="UniProtKB-UniRule"/>
</dbReference>
<dbReference type="OrthoDB" id="9803420at2"/>
<dbReference type="PANTHER" id="PTHR10954:SF18">
    <property type="entry name" value="RIBONUCLEASE HII"/>
    <property type="match status" value="1"/>
</dbReference>
<organism evidence="15 16">
    <name type="scientific">Pseudoclavibacter terrae</name>
    <dbReference type="NCBI Taxonomy" id="1530195"/>
    <lineage>
        <taxon>Bacteria</taxon>
        <taxon>Bacillati</taxon>
        <taxon>Actinomycetota</taxon>
        <taxon>Actinomycetes</taxon>
        <taxon>Micrococcales</taxon>
        <taxon>Microbacteriaceae</taxon>
        <taxon>Pseudoclavibacter</taxon>
    </lineage>
</organism>
<feature type="binding site" evidence="12">
    <location>
        <position position="27"/>
    </location>
    <ligand>
        <name>a divalent metal cation</name>
        <dbReference type="ChEBI" id="CHEBI:60240"/>
    </ligand>
</feature>
<comment type="cofactor">
    <cofactor evidence="2">
        <name>Mg(2+)</name>
        <dbReference type="ChEBI" id="CHEBI:18420"/>
    </cofactor>
</comment>
<dbReference type="InterPro" id="IPR001352">
    <property type="entry name" value="RNase_HII/HIII"/>
</dbReference>
<dbReference type="PANTHER" id="PTHR10954">
    <property type="entry name" value="RIBONUCLEASE H2 SUBUNIT A"/>
    <property type="match status" value="1"/>
</dbReference>
<comment type="catalytic activity">
    <reaction evidence="1 12 13">
        <text>Endonucleolytic cleavage to 5'-phosphomonoester.</text>
        <dbReference type="EC" id="3.1.26.4"/>
    </reaction>
</comment>
<keyword evidence="8 12" id="KW-0479">Metal-binding</keyword>
<evidence type="ECO:0000256" key="13">
    <source>
        <dbReference type="RuleBase" id="RU003515"/>
    </source>
</evidence>
<accession>A0A7J5AY55</accession>
<dbReference type="RefSeq" id="WP_151424668.1">
    <property type="nucleotide sequence ID" value="NZ_WBJX01000006.1"/>
</dbReference>
<evidence type="ECO:0000256" key="5">
    <source>
        <dbReference type="ARBA" id="ARBA00007383"/>
    </source>
</evidence>
<evidence type="ECO:0000259" key="14">
    <source>
        <dbReference type="PROSITE" id="PS51975"/>
    </source>
</evidence>
<comment type="function">
    <text evidence="3 13">Endonuclease that specifically degrades the RNA of RNA-DNA hybrids.</text>
</comment>
<dbReference type="InterPro" id="IPR024567">
    <property type="entry name" value="RNase_HII/HIII_dom"/>
</dbReference>
<dbReference type="Gene3D" id="3.30.420.10">
    <property type="entry name" value="Ribonuclease H-like superfamily/Ribonuclease H"/>
    <property type="match status" value="1"/>
</dbReference>
<keyword evidence="6" id="KW-0963">Cytoplasm</keyword>
<reference evidence="15 16" key="1">
    <citation type="submission" date="2019-09" db="EMBL/GenBank/DDBJ databases">
        <title>Phylogeny of genus Pseudoclavibacter and closely related genus.</title>
        <authorList>
            <person name="Li Y."/>
        </authorList>
    </citation>
    <scope>NUCLEOTIDE SEQUENCE [LARGE SCALE GENOMIC DNA]</scope>
    <source>
        <strain evidence="15 16">THG-MD12</strain>
    </source>
</reference>
<dbReference type="InterPro" id="IPR036397">
    <property type="entry name" value="RNaseH_sf"/>
</dbReference>
<evidence type="ECO:0000256" key="1">
    <source>
        <dbReference type="ARBA" id="ARBA00000077"/>
    </source>
</evidence>
<sequence>MTPPVDPTLELERQLLLTAPVVIGVDEVGRGAIAGPVAVGACAIDVGRIELAAPAGVRDSKLLSAKRRLEARAGIESWAMGVGVGYASAIEIDERGITACLGAAAKRALAELHAIGVPVADAVVLLDGSHDWLSPCLATPLRVVVRPKADRDCTSVAAASVIAKLERDALMVSAAEAHPEYLWESNKGYGSAAHLAAIAATGPSELHRHTWLRAATP</sequence>
<dbReference type="InterPro" id="IPR012337">
    <property type="entry name" value="RNaseH-like_sf"/>
</dbReference>
<dbReference type="PROSITE" id="PS51975">
    <property type="entry name" value="RNASE_H_2"/>
    <property type="match status" value="1"/>
</dbReference>
<evidence type="ECO:0000256" key="6">
    <source>
        <dbReference type="ARBA" id="ARBA00022490"/>
    </source>
</evidence>
<evidence type="ECO:0000313" key="15">
    <source>
        <dbReference type="EMBL" id="KAB1636350.1"/>
    </source>
</evidence>
<feature type="binding site" evidence="12">
    <location>
        <position position="127"/>
    </location>
    <ligand>
        <name>a divalent metal cation</name>
        <dbReference type="ChEBI" id="CHEBI:60240"/>
    </ligand>
</feature>
<keyword evidence="11" id="KW-0464">Manganese</keyword>
<evidence type="ECO:0000256" key="11">
    <source>
        <dbReference type="ARBA" id="ARBA00023211"/>
    </source>
</evidence>
<dbReference type="GO" id="GO:0003723">
    <property type="term" value="F:RNA binding"/>
    <property type="evidence" value="ECO:0007669"/>
    <property type="project" value="UniProtKB-UniRule"/>
</dbReference>
<evidence type="ECO:0000256" key="3">
    <source>
        <dbReference type="ARBA" id="ARBA00004065"/>
    </source>
</evidence>
<dbReference type="EMBL" id="WBJX01000006">
    <property type="protein sequence ID" value="KAB1636350.1"/>
    <property type="molecule type" value="Genomic_DNA"/>
</dbReference>
<feature type="domain" description="RNase H type-2" evidence="14">
    <location>
        <begin position="20"/>
        <end position="217"/>
    </location>
</feature>
<dbReference type="EC" id="3.1.26.4" evidence="13"/>
<keyword evidence="9 12" id="KW-0255">Endonuclease</keyword>
<evidence type="ECO:0000256" key="12">
    <source>
        <dbReference type="PROSITE-ProRule" id="PRU01319"/>
    </source>
</evidence>
<name>A0A7J5AY55_9MICO</name>
<dbReference type="NCBIfam" id="NF000595">
    <property type="entry name" value="PRK00015.1-3"/>
    <property type="match status" value="1"/>
</dbReference>
<dbReference type="SUPFAM" id="SSF53098">
    <property type="entry name" value="Ribonuclease H-like"/>
    <property type="match status" value="1"/>
</dbReference>
<feature type="binding site" evidence="12">
    <location>
        <position position="26"/>
    </location>
    <ligand>
        <name>a divalent metal cation</name>
        <dbReference type="ChEBI" id="CHEBI:60240"/>
    </ligand>
</feature>
<evidence type="ECO:0000256" key="8">
    <source>
        <dbReference type="ARBA" id="ARBA00022723"/>
    </source>
</evidence>
<evidence type="ECO:0000256" key="2">
    <source>
        <dbReference type="ARBA" id="ARBA00001946"/>
    </source>
</evidence>
<evidence type="ECO:0000256" key="7">
    <source>
        <dbReference type="ARBA" id="ARBA00022722"/>
    </source>
</evidence>
<comment type="caution">
    <text evidence="15">The sequence shown here is derived from an EMBL/GenBank/DDBJ whole genome shotgun (WGS) entry which is preliminary data.</text>
</comment>
<dbReference type="GO" id="GO:0005737">
    <property type="term" value="C:cytoplasm"/>
    <property type="evidence" value="ECO:0007669"/>
    <property type="project" value="UniProtKB-SubCell"/>
</dbReference>
<dbReference type="CDD" id="cd07182">
    <property type="entry name" value="RNase_HII_bacteria_HII_like"/>
    <property type="match status" value="1"/>
</dbReference>